<evidence type="ECO:0000256" key="4">
    <source>
        <dbReference type="ARBA" id="ARBA00022958"/>
    </source>
</evidence>
<dbReference type="PROSITE" id="PS51202">
    <property type="entry name" value="RCK_C"/>
    <property type="match status" value="2"/>
</dbReference>
<evidence type="ECO:0000256" key="5">
    <source>
        <dbReference type="ARBA" id="ARBA00023027"/>
    </source>
</evidence>
<gene>
    <name evidence="9" type="ORF">SAMN05192546_101102</name>
</gene>
<dbReference type="InterPro" id="IPR006037">
    <property type="entry name" value="RCK_C"/>
</dbReference>
<sequence>MKILIIGVGKLGFQLAEAFSHKENDIVVMDPKAEALQKASDQLDVLTIQQNGVEVKSLKQARIHEIDLVIAVTDDDETNMLIAFLSKRMGCKKSIARVRNPEYSRQAEFIKKEMNIDYIVNPELATSSEIIRYLMKGLPVHTEDFAHGKIVLADVKVQQLCGMAGQYVKDLNYEERVLIAALNRNGNVIIPHGETKIMETDVLYVIGEKDDVNSFTQRCGISTKKKMTRKVVILGGGRIGYYLADKLLKTGVQVKIIEESRNRCKYLAETLNDALVIHGDGTDINLLEEESIFEADALISLTGLDEENLLLSLLAKQYNTKKVIAKVSRPNYIPIIEKLGVDVAVNPVTITASEILRYVQGGKVLSFSLLFGGKAEVTELIVRKNAYVTEKKLKDLELPQGLIIGSVLRKNKVIIPDGETMITAGDRVVIFAVKDDETDFEKYFYPSKRGLLNELWSYHKSSR</sequence>
<protein>
    <recommendedName>
        <fullName evidence="1">Trk system potassium uptake protein TrkA</fullName>
    </recommendedName>
</protein>
<dbReference type="InterPro" id="IPR036291">
    <property type="entry name" value="NAD(P)-bd_dom_sf"/>
</dbReference>
<dbReference type="InterPro" id="IPR006036">
    <property type="entry name" value="K_uptake_TrkA"/>
</dbReference>
<evidence type="ECO:0000256" key="2">
    <source>
        <dbReference type="ARBA" id="ARBA00022448"/>
    </source>
</evidence>
<dbReference type="GO" id="GO:0005886">
    <property type="term" value="C:plasma membrane"/>
    <property type="evidence" value="ECO:0007669"/>
    <property type="project" value="InterPro"/>
</dbReference>
<dbReference type="NCBIfam" id="NF007041">
    <property type="entry name" value="PRK09496.3-4"/>
    <property type="match status" value="1"/>
</dbReference>
<dbReference type="OrthoDB" id="9775180at2"/>
<dbReference type="InterPro" id="IPR003148">
    <property type="entry name" value="RCK_N"/>
</dbReference>
<dbReference type="GO" id="GO:0015079">
    <property type="term" value="F:potassium ion transmembrane transporter activity"/>
    <property type="evidence" value="ECO:0007669"/>
    <property type="project" value="InterPro"/>
</dbReference>
<name>A0A1H3IEZ3_9FIRM</name>
<feature type="domain" description="RCK C-terminal" evidence="8">
    <location>
        <begin position="140"/>
        <end position="221"/>
    </location>
</feature>
<dbReference type="NCBIfam" id="NF007032">
    <property type="entry name" value="PRK09496.1-4"/>
    <property type="match status" value="1"/>
</dbReference>
<feature type="domain" description="RCK N-terminal" evidence="7">
    <location>
        <begin position="1"/>
        <end position="120"/>
    </location>
</feature>
<dbReference type="Pfam" id="PF02080">
    <property type="entry name" value="TrkA_C"/>
    <property type="match status" value="2"/>
</dbReference>
<dbReference type="Gene3D" id="3.40.50.720">
    <property type="entry name" value="NAD(P)-binding Rossmann-like Domain"/>
    <property type="match status" value="2"/>
</dbReference>
<feature type="domain" description="RCK N-terminal" evidence="7">
    <location>
        <begin position="228"/>
        <end position="345"/>
    </location>
</feature>
<feature type="domain" description="RCK C-terminal" evidence="8">
    <location>
        <begin position="365"/>
        <end position="446"/>
    </location>
</feature>
<dbReference type="SUPFAM" id="SSF51735">
    <property type="entry name" value="NAD(P)-binding Rossmann-fold domains"/>
    <property type="match status" value="2"/>
</dbReference>
<dbReference type="InterPro" id="IPR050721">
    <property type="entry name" value="Trk_Ktr_HKT_K-transport"/>
</dbReference>
<dbReference type="PRINTS" id="PR00335">
    <property type="entry name" value="KUPTAKETRKA"/>
</dbReference>
<evidence type="ECO:0000313" key="9">
    <source>
        <dbReference type="EMBL" id="SDY25434.1"/>
    </source>
</evidence>
<dbReference type="STRING" id="159292.SAMN05192546_101102"/>
<dbReference type="NCBIfam" id="NF007033">
    <property type="entry name" value="PRK09496.1-5"/>
    <property type="match status" value="1"/>
</dbReference>
<dbReference type="SUPFAM" id="SSF116726">
    <property type="entry name" value="TrkA C-terminal domain-like"/>
    <property type="match status" value="2"/>
</dbReference>
<proteinExistence type="predicted"/>
<keyword evidence="10" id="KW-1185">Reference proteome</keyword>
<dbReference type="PROSITE" id="PS51201">
    <property type="entry name" value="RCK_N"/>
    <property type="match status" value="2"/>
</dbReference>
<reference evidence="9 10" key="1">
    <citation type="submission" date="2016-10" db="EMBL/GenBank/DDBJ databases">
        <authorList>
            <person name="de Groot N.N."/>
        </authorList>
    </citation>
    <scope>NUCLEOTIDE SEQUENCE [LARGE SCALE GENOMIC DNA]</scope>
    <source>
        <strain evidence="9 10">APO</strain>
    </source>
</reference>
<keyword evidence="5" id="KW-0520">NAD</keyword>
<evidence type="ECO:0000259" key="7">
    <source>
        <dbReference type="PROSITE" id="PS51201"/>
    </source>
</evidence>
<accession>A0A1H3IEZ3</accession>
<keyword evidence="3" id="KW-0633">Potassium transport</keyword>
<keyword evidence="2" id="KW-0813">Transport</keyword>
<dbReference type="InterPro" id="IPR036721">
    <property type="entry name" value="RCK_C_sf"/>
</dbReference>
<evidence type="ECO:0000256" key="6">
    <source>
        <dbReference type="ARBA" id="ARBA00023065"/>
    </source>
</evidence>
<dbReference type="Gene3D" id="3.30.70.1450">
    <property type="entry name" value="Regulator of K+ conductance, C-terminal domain"/>
    <property type="match status" value="2"/>
</dbReference>
<dbReference type="AlphaFoldDB" id="A0A1H3IEZ3"/>
<dbReference type="RefSeq" id="WP_093309821.1">
    <property type="nucleotide sequence ID" value="NZ_FNPV01000001.1"/>
</dbReference>
<evidence type="ECO:0000256" key="3">
    <source>
        <dbReference type="ARBA" id="ARBA00022538"/>
    </source>
</evidence>
<keyword evidence="6" id="KW-0406">Ion transport</keyword>
<evidence type="ECO:0000259" key="8">
    <source>
        <dbReference type="PROSITE" id="PS51202"/>
    </source>
</evidence>
<evidence type="ECO:0000313" key="10">
    <source>
        <dbReference type="Proteomes" id="UP000199230"/>
    </source>
</evidence>
<dbReference type="Pfam" id="PF02254">
    <property type="entry name" value="TrkA_N"/>
    <property type="match status" value="2"/>
</dbReference>
<dbReference type="PANTHER" id="PTHR43833">
    <property type="entry name" value="POTASSIUM CHANNEL PROTEIN 2-RELATED-RELATED"/>
    <property type="match status" value="1"/>
</dbReference>
<dbReference type="Proteomes" id="UP000199230">
    <property type="component" value="Unassembled WGS sequence"/>
</dbReference>
<dbReference type="EMBL" id="FNPV01000001">
    <property type="protein sequence ID" value="SDY25434.1"/>
    <property type="molecule type" value="Genomic_DNA"/>
</dbReference>
<dbReference type="PANTHER" id="PTHR43833:SF5">
    <property type="entry name" value="TRK SYSTEM POTASSIUM UPTAKE PROTEIN TRKA"/>
    <property type="match status" value="1"/>
</dbReference>
<dbReference type="NCBIfam" id="NF007031">
    <property type="entry name" value="PRK09496.1-2"/>
    <property type="match status" value="1"/>
</dbReference>
<evidence type="ECO:0000256" key="1">
    <source>
        <dbReference type="ARBA" id="ARBA00017378"/>
    </source>
</evidence>
<keyword evidence="4" id="KW-0630">Potassium</keyword>
<dbReference type="NCBIfam" id="NF007039">
    <property type="entry name" value="PRK09496.3-2"/>
    <property type="match status" value="1"/>
</dbReference>
<organism evidence="9 10">
    <name type="scientific">Tindallia californiensis</name>
    <dbReference type="NCBI Taxonomy" id="159292"/>
    <lineage>
        <taxon>Bacteria</taxon>
        <taxon>Bacillati</taxon>
        <taxon>Bacillota</taxon>
        <taxon>Clostridia</taxon>
        <taxon>Peptostreptococcales</taxon>
        <taxon>Tindalliaceae</taxon>
        <taxon>Tindallia</taxon>
    </lineage>
</organism>